<feature type="transmembrane region" description="Helical" evidence="6">
    <location>
        <begin position="208"/>
        <end position="229"/>
    </location>
</feature>
<feature type="domain" description="Amino acid transporter transmembrane" evidence="7">
    <location>
        <begin position="6"/>
        <end position="296"/>
    </location>
</feature>
<gene>
    <name evidence="8" type="ORF">GMORB2_3404</name>
</gene>
<comment type="similarity">
    <text evidence="2">Belongs to the amino acid/polyamine transporter 2 family.</text>
</comment>
<evidence type="ECO:0000256" key="5">
    <source>
        <dbReference type="ARBA" id="ARBA00023136"/>
    </source>
</evidence>
<name>A0A9P4YN31_9HYPO</name>
<reference evidence="8" key="1">
    <citation type="submission" date="2020-03" db="EMBL/GenBank/DDBJ databases">
        <title>Site-based positive gene gene selection in Geosmithia morbida across the United States reveals a broad range of putative effectors and factors for local host and environmental adapation.</title>
        <authorList>
            <person name="Onufrak A."/>
            <person name="Murdoch R.W."/>
            <person name="Gazis R."/>
            <person name="Huff M."/>
            <person name="Staton M."/>
            <person name="Klingeman W."/>
            <person name="Hadziabdic D."/>
        </authorList>
    </citation>
    <scope>NUCLEOTIDE SEQUENCE</scope>
    <source>
        <strain evidence="8">1262</strain>
    </source>
</reference>
<keyword evidence="5 6" id="KW-0472">Membrane</keyword>
<protein>
    <recommendedName>
        <fullName evidence="7">Amino acid transporter transmembrane domain-containing protein</fullName>
    </recommendedName>
</protein>
<keyword evidence="9" id="KW-1185">Reference proteome</keyword>
<dbReference type="RefSeq" id="XP_035318645.1">
    <property type="nucleotide sequence ID" value="XM_035465380.1"/>
</dbReference>
<evidence type="ECO:0000313" key="8">
    <source>
        <dbReference type="EMBL" id="KAF4119993.1"/>
    </source>
</evidence>
<dbReference type="InterPro" id="IPR013057">
    <property type="entry name" value="AA_transpt_TM"/>
</dbReference>
<evidence type="ECO:0000256" key="3">
    <source>
        <dbReference type="ARBA" id="ARBA00022692"/>
    </source>
</evidence>
<dbReference type="GeneID" id="55969632"/>
<dbReference type="OrthoDB" id="40134at2759"/>
<feature type="transmembrane region" description="Helical" evidence="6">
    <location>
        <begin position="249"/>
        <end position="271"/>
    </location>
</feature>
<dbReference type="Proteomes" id="UP000749293">
    <property type="component" value="Unassembled WGS sequence"/>
</dbReference>
<feature type="transmembrane region" description="Helical" evidence="6">
    <location>
        <begin position="21"/>
        <end position="43"/>
    </location>
</feature>
<dbReference type="PANTHER" id="PTHR22950:SF683">
    <property type="entry name" value="AMINO ACID TRANSPORTER (EUROFUNG)"/>
    <property type="match status" value="1"/>
</dbReference>
<keyword evidence="3 6" id="KW-0812">Transmembrane</keyword>
<feature type="transmembrane region" description="Helical" evidence="6">
    <location>
        <begin position="83"/>
        <end position="100"/>
    </location>
</feature>
<evidence type="ECO:0000313" key="9">
    <source>
        <dbReference type="Proteomes" id="UP000749293"/>
    </source>
</evidence>
<dbReference type="GO" id="GO:0016020">
    <property type="term" value="C:membrane"/>
    <property type="evidence" value="ECO:0007669"/>
    <property type="project" value="UniProtKB-SubCell"/>
</dbReference>
<sequence length="389" mass="40963">MRGIADAAELMLGRSGKEMVGFIYYIYLAMTAGAGILTTSVALNALSDHAICTTLFVSVPLALAFLIGIWFRGLEEMAWISRASVGSILTSVCVVAFAVLTKDRPAAAPSTGSIDLNMHATPNRTLSEAMTAISIQLFAVGASGAFFSVSAEMEDSRQFTRSLLLGQTFIVATCIVTASIVYGKVGQCIANPALGSAGTLIKKVSHGIALLGLVVTAILYSHIAAKYILVRIWRGTADLQSNTVQRWTVWVGAVTAAVVFGFIIVGVVPFLGDFLSLVGALVKPVLTNVIPGFTILLFLARGPVKAARDPTASRGTENTEPQANFVMASFQVYREGWKRAAAHPVACFMLLAGLLIIIGGTYATVLSIKRSYGNGEVGGVFPCADDSLG</sequence>
<evidence type="ECO:0000256" key="4">
    <source>
        <dbReference type="ARBA" id="ARBA00022989"/>
    </source>
</evidence>
<dbReference type="AlphaFoldDB" id="A0A9P4YN31"/>
<dbReference type="GO" id="GO:0015179">
    <property type="term" value="F:L-amino acid transmembrane transporter activity"/>
    <property type="evidence" value="ECO:0007669"/>
    <property type="project" value="TreeGrafter"/>
</dbReference>
<comment type="caution">
    <text evidence="8">The sequence shown here is derived from an EMBL/GenBank/DDBJ whole genome shotgun (WGS) entry which is preliminary data.</text>
</comment>
<comment type="subcellular location">
    <subcellularLocation>
        <location evidence="1">Membrane</location>
        <topology evidence="1">Multi-pass membrane protein</topology>
    </subcellularLocation>
</comment>
<accession>A0A9P4YN31</accession>
<evidence type="ECO:0000256" key="6">
    <source>
        <dbReference type="SAM" id="Phobius"/>
    </source>
</evidence>
<keyword evidence="4 6" id="KW-1133">Transmembrane helix</keyword>
<feature type="transmembrane region" description="Helical" evidence="6">
    <location>
        <begin position="129"/>
        <end position="151"/>
    </location>
</feature>
<feature type="transmembrane region" description="Helical" evidence="6">
    <location>
        <begin position="277"/>
        <end position="300"/>
    </location>
</feature>
<dbReference type="Pfam" id="PF01490">
    <property type="entry name" value="Aa_trans"/>
    <property type="match status" value="1"/>
</dbReference>
<evidence type="ECO:0000256" key="2">
    <source>
        <dbReference type="ARBA" id="ARBA00008066"/>
    </source>
</evidence>
<proteinExistence type="inferred from homology"/>
<evidence type="ECO:0000259" key="7">
    <source>
        <dbReference type="Pfam" id="PF01490"/>
    </source>
</evidence>
<organism evidence="8 9">
    <name type="scientific">Geosmithia morbida</name>
    <dbReference type="NCBI Taxonomy" id="1094350"/>
    <lineage>
        <taxon>Eukaryota</taxon>
        <taxon>Fungi</taxon>
        <taxon>Dikarya</taxon>
        <taxon>Ascomycota</taxon>
        <taxon>Pezizomycotina</taxon>
        <taxon>Sordariomycetes</taxon>
        <taxon>Hypocreomycetidae</taxon>
        <taxon>Hypocreales</taxon>
        <taxon>Bionectriaceae</taxon>
        <taxon>Geosmithia</taxon>
    </lineage>
</organism>
<feature type="transmembrane region" description="Helical" evidence="6">
    <location>
        <begin position="345"/>
        <end position="365"/>
    </location>
</feature>
<dbReference type="PANTHER" id="PTHR22950">
    <property type="entry name" value="AMINO ACID TRANSPORTER"/>
    <property type="match status" value="1"/>
</dbReference>
<feature type="transmembrane region" description="Helical" evidence="6">
    <location>
        <begin position="163"/>
        <end position="182"/>
    </location>
</feature>
<feature type="transmembrane region" description="Helical" evidence="6">
    <location>
        <begin position="49"/>
        <end position="71"/>
    </location>
</feature>
<dbReference type="EMBL" id="JAANYQ010000019">
    <property type="protein sequence ID" value="KAF4119993.1"/>
    <property type="molecule type" value="Genomic_DNA"/>
</dbReference>
<evidence type="ECO:0000256" key="1">
    <source>
        <dbReference type="ARBA" id="ARBA00004141"/>
    </source>
</evidence>